<keyword evidence="1" id="KW-0479">Metal-binding</keyword>
<evidence type="ECO:0000313" key="4">
    <source>
        <dbReference type="EMBL" id="MFC6905235.1"/>
    </source>
</evidence>
<feature type="domain" description="Fumarylacetoacetase-like C-terminal" evidence="3">
    <location>
        <begin position="72"/>
        <end position="270"/>
    </location>
</feature>
<dbReference type="SUPFAM" id="SSF56529">
    <property type="entry name" value="FAH"/>
    <property type="match status" value="1"/>
</dbReference>
<gene>
    <name evidence="4" type="ORF">ACFQGH_08495</name>
</gene>
<proteinExistence type="predicted"/>
<keyword evidence="5" id="KW-1185">Reference proteome</keyword>
<dbReference type="AlphaFoldDB" id="A0ABD5V7S8"/>
<dbReference type="GO" id="GO:0016787">
    <property type="term" value="F:hydrolase activity"/>
    <property type="evidence" value="ECO:0007669"/>
    <property type="project" value="UniProtKB-KW"/>
</dbReference>
<dbReference type="Pfam" id="PF01557">
    <property type="entry name" value="FAA_hydrolase"/>
    <property type="match status" value="1"/>
</dbReference>
<dbReference type="PANTHER" id="PTHR11820:SF7">
    <property type="entry name" value="ACYLPYRUVASE FAHD1, MITOCHONDRIAL"/>
    <property type="match status" value="1"/>
</dbReference>
<dbReference type="Gene3D" id="3.90.850.10">
    <property type="entry name" value="Fumarylacetoacetase-like, C-terminal domain"/>
    <property type="match status" value="1"/>
</dbReference>
<evidence type="ECO:0000256" key="2">
    <source>
        <dbReference type="SAM" id="MobiDB-lite"/>
    </source>
</evidence>
<protein>
    <submittedName>
        <fullName evidence="4">Fumarylacetoacetate hydrolase family protein</fullName>
    </submittedName>
</protein>
<accession>A0ABD5V7S8</accession>
<dbReference type="PANTHER" id="PTHR11820">
    <property type="entry name" value="ACYLPYRUVASE"/>
    <property type="match status" value="1"/>
</dbReference>
<dbReference type="Proteomes" id="UP001596312">
    <property type="component" value="Unassembled WGS sequence"/>
</dbReference>
<dbReference type="EMBL" id="JBHSXQ010000003">
    <property type="protein sequence ID" value="MFC6905235.1"/>
    <property type="molecule type" value="Genomic_DNA"/>
</dbReference>
<sequence>MKYLARTQAGRALLGDEEGFVPLSAAGFERVSAALPAAAAGELPAPSELPVRRVPREGIAFGLPIALEALGKCWGIGLNYEEHAGDLDENRPEEPASFMKPKTAVTGPGGPVRLPPTAETDRVTAEAELGVLLGRTGSDVEEPDDAIAGYLPVIDMTAEDVLERNPRFLTRAKSFDTFLVLGPAIAVPDSPPEFGERRVATVRNGEVVAENRMANMLFSPRELAAFHSRVMTLEAGDLISTGTPGAGVISAGDGVRAEVEGIGSVDADVV</sequence>
<feature type="region of interest" description="Disordered" evidence="2">
    <location>
        <begin position="86"/>
        <end position="117"/>
    </location>
</feature>
<organism evidence="4 5">
    <name type="scientific">Halalkalicoccus tibetensis</name>
    <dbReference type="NCBI Taxonomy" id="175632"/>
    <lineage>
        <taxon>Archaea</taxon>
        <taxon>Methanobacteriati</taxon>
        <taxon>Methanobacteriota</taxon>
        <taxon>Stenosarchaea group</taxon>
        <taxon>Halobacteria</taxon>
        <taxon>Halobacteriales</taxon>
        <taxon>Halococcaceae</taxon>
        <taxon>Halalkalicoccus</taxon>
    </lineage>
</organism>
<evidence type="ECO:0000259" key="3">
    <source>
        <dbReference type="Pfam" id="PF01557"/>
    </source>
</evidence>
<reference evidence="4 5" key="1">
    <citation type="journal article" date="2019" name="Int. J. Syst. Evol. Microbiol.">
        <title>The Global Catalogue of Microorganisms (GCM) 10K type strain sequencing project: providing services to taxonomists for standard genome sequencing and annotation.</title>
        <authorList>
            <consortium name="The Broad Institute Genomics Platform"/>
            <consortium name="The Broad Institute Genome Sequencing Center for Infectious Disease"/>
            <person name="Wu L."/>
            <person name="Ma J."/>
        </authorList>
    </citation>
    <scope>NUCLEOTIDE SEQUENCE [LARGE SCALE GENOMIC DNA]</scope>
    <source>
        <strain evidence="4 5">CGMCC 1.3240</strain>
    </source>
</reference>
<dbReference type="InterPro" id="IPR011234">
    <property type="entry name" value="Fumarylacetoacetase-like_C"/>
</dbReference>
<name>A0ABD5V7S8_9EURY</name>
<evidence type="ECO:0000256" key="1">
    <source>
        <dbReference type="ARBA" id="ARBA00022723"/>
    </source>
</evidence>
<comment type="caution">
    <text evidence="4">The sequence shown here is derived from an EMBL/GenBank/DDBJ whole genome shotgun (WGS) entry which is preliminary data.</text>
</comment>
<evidence type="ECO:0000313" key="5">
    <source>
        <dbReference type="Proteomes" id="UP001596312"/>
    </source>
</evidence>
<dbReference type="InterPro" id="IPR036663">
    <property type="entry name" value="Fumarylacetoacetase_C_sf"/>
</dbReference>
<dbReference type="GO" id="GO:0046872">
    <property type="term" value="F:metal ion binding"/>
    <property type="evidence" value="ECO:0007669"/>
    <property type="project" value="UniProtKB-KW"/>
</dbReference>
<dbReference type="RefSeq" id="WP_340603761.1">
    <property type="nucleotide sequence ID" value="NZ_JBBMXV010000003.1"/>
</dbReference>
<keyword evidence="4" id="KW-0378">Hydrolase</keyword>